<dbReference type="SUPFAM" id="SSF82171">
    <property type="entry name" value="DPP6 N-terminal domain-like"/>
    <property type="match status" value="1"/>
</dbReference>
<comment type="caution">
    <text evidence="3">The sequence shown here is derived from an EMBL/GenBank/DDBJ whole genome shotgun (WGS) entry which is preliminary data.</text>
</comment>
<sequence>MRYQPTTTSFLVLALSGFWGCSQSYNGAVSLGQPEQAEIQDYQEARRVAVSPAKSTQPSQNQADGSRIAPPIPAPAPVEALTLPEDAAVFGAPVPQTMSRKTVAADQPQPATPTQPVFTPVSTAQPEPAPSPKVTVDPRRTGLHRFGELDDLQMATVSPLDHQGNLRRVTFTHEGADFDVEVDPTGRFLAYASTRHRQTSDIYLQRVDGTAVTQLTTDPANDVMPCISPDGKQVAFASDRAGTWDIYLMDMDGGPAIKLTEDGAQNIHPSFSPDGNQLVYSSRGSQSGVWELILIDINRPQHRKIIGHGLFPVWAPKGNKVVYQRARERGSRWFSVWTVEITQDGEAIRPTEIAASSNAAIITPEWSPDGRNIVFCTVLDPTADSPAGSRADIWISNADGSGRTRITHGNYGNLYPTWASDGSIYFVSNRGVDAIENVYAVKPDRAVYLAQQREQKQASETMEATAPTPIP</sequence>
<keyword evidence="4" id="KW-1185">Reference proteome</keyword>
<dbReference type="InterPro" id="IPR011659">
    <property type="entry name" value="WD40"/>
</dbReference>
<dbReference type="Pfam" id="PF07676">
    <property type="entry name" value="PD40"/>
    <property type="match status" value="2"/>
</dbReference>
<organism evidence="3 4">
    <name type="scientific">Algisphaera agarilytica</name>
    <dbReference type="NCBI Taxonomy" id="1385975"/>
    <lineage>
        <taxon>Bacteria</taxon>
        <taxon>Pseudomonadati</taxon>
        <taxon>Planctomycetota</taxon>
        <taxon>Phycisphaerae</taxon>
        <taxon>Phycisphaerales</taxon>
        <taxon>Phycisphaeraceae</taxon>
        <taxon>Algisphaera</taxon>
    </lineage>
</organism>
<evidence type="ECO:0000313" key="4">
    <source>
        <dbReference type="Proteomes" id="UP000541810"/>
    </source>
</evidence>
<feature type="region of interest" description="Disordered" evidence="2">
    <location>
        <begin position="452"/>
        <end position="471"/>
    </location>
</feature>
<reference evidence="3 4" key="1">
    <citation type="submission" date="2020-08" db="EMBL/GenBank/DDBJ databases">
        <title>Genomic Encyclopedia of Type Strains, Phase IV (KMG-IV): sequencing the most valuable type-strain genomes for metagenomic binning, comparative biology and taxonomic classification.</title>
        <authorList>
            <person name="Goeker M."/>
        </authorList>
    </citation>
    <scope>NUCLEOTIDE SEQUENCE [LARGE SCALE GENOMIC DNA]</scope>
    <source>
        <strain evidence="3 4">DSM 103725</strain>
    </source>
</reference>
<comment type="similarity">
    <text evidence="1">Belongs to the TolB family.</text>
</comment>
<name>A0A7X0H7N5_9BACT</name>
<dbReference type="PANTHER" id="PTHR36842">
    <property type="entry name" value="PROTEIN TOLB HOMOLOG"/>
    <property type="match status" value="1"/>
</dbReference>
<accession>A0A7X0H7N5</accession>
<dbReference type="AlphaFoldDB" id="A0A7X0H7N5"/>
<dbReference type="Pfam" id="PF26549">
    <property type="entry name" value="Tricorn_N"/>
    <property type="match status" value="1"/>
</dbReference>
<evidence type="ECO:0000256" key="1">
    <source>
        <dbReference type="ARBA" id="ARBA00009820"/>
    </source>
</evidence>
<protein>
    <submittedName>
        <fullName evidence="3">TolB protein</fullName>
    </submittedName>
</protein>
<proteinExistence type="inferred from homology"/>
<dbReference type="Gene3D" id="2.120.10.30">
    <property type="entry name" value="TolB, C-terminal domain"/>
    <property type="match status" value="2"/>
</dbReference>
<feature type="region of interest" description="Disordered" evidence="2">
    <location>
        <begin position="103"/>
        <end position="139"/>
    </location>
</feature>
<gene>
    <name evidence="3" type="ORF">HNQ40_002572</name>
</gene>
<dbReference type="PANTHER" id="PTHR36842:SF1">
    <property type="entry name" value="PROTEIN TOLB"/>
    <property type="match status" value="1"/>
</dbReference>
<feature type="region of interest" description="Disordered" evidence="2">
    <location>
        <begin position="47"/>
        <end position="72"/>
    </location>
</feature>
<feature type="compositionally biased region" description="Low complexity" evidence="2">
    <location>
        <begin position="103"/>
        <end position="121"/>
    </location>
</feature>
<dbReference type="RefSeq" id="WP_184678261.1">
    <property type="nucleotide sequence ID" value="NZ_JACHGY010000001.1"/>
</dbReference>
<evidence type="ECO:0000256" key="2">
    <source>
        <dbReference type="SAM" id="MobiDB-lite"/>
    </source>
</evidence>
<dbReference type="InterPro" id="IPR011042">
    <property type="entry name" value="6-blade_b-propeller_TolB-like"/>
</dbReference>
<dbReference type="EMBL" id="JACHGY010000001">
    <property type="protein sequence ID" value="MBB6430766.1"/>
    <property type="molecule type" value="Genomic_DNA"/>
</dbReference>
<dbReference type="Proteomes" id="UP000541810">
    <property type="component" value="Unassembled WGS sequence"/>
</dbReference>
<evidence type="ECO:0000313" key="3">
    <source>
        <dbReference type="EMBL" id="MBB6430766.1"/>
    </source>
</evidence>
<feature type="compositionally biased region" description="Polar residues" evidence="2">
    <location>
        <begin position="53"/>
        <end position="64"/>
    </location>
</feature>